<evidence type="ECO:0000259" key="3">
    <source>
        <dbReference type="Pfam" id="PF08281"/>
    </source>
</evidence>
<organism evidence="4 5">
    <name type="scientific">Thalassospira marina</name>
    <dbReference type="NCBI Taxonomy" id="2048283"/>
    <lineage>
        <taxon>Bacteria</taxon>
        <taxon>Pseudomonadati</taxon>
        <taxon>Pseudomonadota</taxon>
        <taxon>Alphaproteobacteria</taxon>
        <taxon>Rhodospirillales</taxon>
        <taxon>Thalassospiraceae</taxon>
        <taxon>Thalassospira</taxon>
    </lineage>
</organism>
<feature type="domain" description="RNA polymerase sigma factor 70 region 4 type 2" evidence="3">
    <location>
        <begin position="104"/>
        <end position="156"/>
    </location>
</feature>
<protein>
    <submittedName>
        <fullName evidence="4">RNA polymerase subunit sigma</fullName>
    </submittedName>
</protein>
<dbReference type="GO" id="GO:0006352">
    <property type="term" value="P:DNA-templated transcription initiation"/>
    <property type="evidence" value="ECO:0007669"/>
    <property type="project" value="InterPro"/>
</dbReference>
<proteinExistence type="predicted"/>
<dbReference type="RefSeq" id="WP_101270103.1">
    <property type="nucleotide sequence ID" value="NZ_NWTK01000016.1"/>
</dbReference>
<dbReference type="Pfam" id="PF04542">
    <property type="entry name" value="Sigma70_r2"/>
    <property type="match status" value="1"/>
</dbReference>
<dbReference type="NCBIfam" id="TIGR02937">
    <property type="entry name" value="sigma70-ECF"/>
    <property type="match status" value="1"/>
</dbReference>
<dbReference type="InterPro" id="IPR007627">
    <property type="entry name" value="RNA_pol_sigma70_r2"/>
</dbReference>
<comment type="subunit">
    <text evidence="1">Interacts transiently with the RNA polymerase catalytic core formed by RpoA, RpoB, RpoC and RpoZ (2 alpha, 1 beta, 1 beta' and 1 omega subunit) to form the RNA polymerase holoenzyme that can initiate transcription.</text>
</comment>
<dbReference type="Pfam" id="PF08281">
    <property type="entry name" value="Sigma70_r4_2"/>
    <property type="match status" value="1"/>
</dbReference>
<dbReference type="InterPro" id="IPR013324">
    <property type="entry name" value="RNA_pol_sigma_r3/r4-like"/>
</dbReference>
<dbReference type="Gene3D" id="1.10.1740.10">
    <property type="match status" value="1"/>
</dbReference>
<dbReference type="InterPro" id="IPR013325">
    <property type="entry name" value="RNA_pol_sigma_r2"/>
</dbReference>
<dbReference type="Proteomes" id="UP000233597">
    <property type="component" value="Unassembled WGS sequence"/>
</dbReference>
<dbReference type="EMBL" id="NWTK01000016">
    <property type="protein sequence ID" value="PKR50599.1"/>
    <property type="molecule type" value="Genomic_DNA"/>
</dbReference>
<evidence type="ECO:0000313" key="5">
    <source>
        <dbReference type="Proteomes" id="UP000233597"/>
    </source>
</evidence>
<dbReference type="SUPFAM" id="SSF88946">
    <property type="entry name" value="Sigma2 domain of RNA polymerase sigma factors"/>
    <property type="match status" value="1"/>
</dbReference>
<name>A0A2N3KJ63_9PROT</name>
<gene>
    <name evidence="4" type="ORF">COO20_20885</name>
</gene>
<reference evidence="4 5" key="1">
    <citation type="submission" date="2017-09" db="EMBL/GenBank/DDBJ databases">
        <title>Biodiversity and function of Thalassospira species in the particle-attached aromatic-hydrocarbon-degrading consortia from the surface seawater of the South China Sea.</title>
        <authorList>
            <person name="Dong C."/>
            <person name="Liu R."/>
            <person name="Shao Z."/>
        </authorList>
    </citation>
    <scope>NUCLEOTIDE SEQUENCE [LARGE SCALE GENOMIC DNA]</scope>
    <source>
        <strain evidence="4 5">CSC1P2</strain>
    </source>
</reference>
<dbReference type="Gene3D" id="1.10.10.10">
    <property type="entry name" value="Winged helix-like DNA-binding domain superfamily/Winged helix DNA-binding domain"/>
    <property type="match status" value="1"/>
</dbReference>
<dbReference type="SUPFAM" id="SSF88659">
    <property type="entry name" value="Sigma3 and sigma4 domains of RNA polymerase sigma factors"/>
    <property type="match status" value="1"/>
</dbReference>
<dbReference type="InterPro" id="IPR032710">
    <property type="entry name" value="NTF2-like_dom_sf"/>
</dbReference>
<dbReference type="InterPro" id="IPR036388">
    <property type="entry name" value="WH-like_DNA-bd_sf"/>
</dbReference>
<dbReference type="OrthoDB" id="9794372at2"/>
<dbReference type="InterPro" id="IPR013249">
    <property type="entry name" value="RNA_pol_sigma70_r4_t2"/>
</dbReference>
<dbReference type="SUPFAM" id="SSF54427">
    <property type="entry name" value="NTF2-like"/>
    <property type="match status" value="1"/>
</dbReference>
<feature type="domain" description="RNA polymerase sigma-70 region 2" evidence="2">
    <location>
        <begin position="6"/>
        <end position="71"/>
    </location>
</feature>
<dbReference type="PANTHER" id="PTHR30173:SF36">
    <property type="entry name" value="ECF RNA POLYMERASE SIGMA FACTOR SIGJ"/>
    <property type="match status" value="1"/>
</dbReference>
<dbReference type="PANTHER" id="PTHR30173">
    <property type="entry name" value="SIGMA 19 FACTOR"/>
    <property type="match status" value="1"/>
</dbReference>
<dbReference type="GO" id="GO:0003677">
    <property type="term" value="F:DNA binding"/>
    <property type="evidence" value="ECO:0007669"/>
    <property type="project" value="InterPro"/>
</dbReference>
<dbReference type="GO" id="GO:0016987">
    <property type="term" value="F:sigma factor activity"/>
    <property type="evidence" value="ECO:0007669"/>
    <property type="project" value="InterPro"/>
</dbReference>
<dbReference type="InterPro" id="IPR014284">
    <property type="entry name" value="RNA_pol_sigma-70_dom"/>
</dbReference>
<sequence length="311" mass="34922">MSTAIFEQQRPRLFALAFRLLGSYADAEDAVQDVWLRWSKTDITSLNDPTGWLVRVCSNLCLDVLKSARRRRENYVGQWLPEPWVNPFSRENEDRLIDQDHLSQAYLVMLEALTPQERIALVLHDVFDWDHTAIADVLGNQPNNARQILFRARRKMSGVTTSDDELDAVATDETPDISMEALSHSNANSMRGKRLTRDDLAGFVEALQSGRADRIAALLAPGVTLQGDGGGKASVNINVLFGADHVARFFEGVWRKNFVNADMHIYEGDAESWVLFSVDGVVHTAITISRSDDGIERVFVHRNPDKLAVFN</sequence>
<dbReference type="AlphaFoldDB" id="A0A2N3KJ63"/>
<accession>A0A2N3KJ63</accession>
<dbReference type="InterPro" id="IPR052704">
    <property type="entry name" value="ECF_Sigma-70_Domain"/>
</dbReference>
<evidence type="ECO:0000256" key="1">
    <source>
        <dbReference type="ARBA" id="ARBA00011344"/>
    </source>
</evidence>
<comment type="caution">
    <text evidence="4">The sequence shown here is derived from an EMBL/GenBank/DDBJ whole genome shotgun (WGS) entry which is preliminary data.</text>
</comment>
<evidence type="ECO:0000259" key="2">
    <source>
        <dbReference type="Pfam" id="PF04542"/>
    </source>
</evidence>
<evidence type="ECO:0000313" key="4">
    <source>
        <dbReference type="EMBL" id="PKR50599.1"/>
    </source>
</evidence>